<organism evidence="5 6">
    <name type="scientific">Galdieria yellowstonensis</name>
    <dbReference type="NCBI Taxonomy" id="3028027"/>
    <lineage>
        <taxon>Eukaryota</taxon>
        <taxon>Rhodophyta</taxon>
        <taxon>Bangiophyceae</taxon>
        <taxon>Galdieriales</taxon>
        <taxon>Galdieriaceae</taxon>
        <taxon>Galdieria</taxon>
    </lineage>
</organism>
<dbReference type="Gene3D" id="2.40.50.770">
    <property type="entry name" value="RecQ-mediated genome instability protein Rmi1, C-terminal domain"/>
    <property type="match status" value="1"/>
</dbReference>
<dbReference type="PANTHER" id="PTHR14790:SF15">
    <property type="entry name" value="RECQ-MEDIATED GENOME INSTABILITY PROTEIN 1"/>
    <property type="match status" value="1"/>
</dbReference>
<keyword evidence="6" id="KW-1185">Reference proteome</keyword>
<proteinExistence type="inferred from homology"/>
<dbReference type="InterPro" id="IPR042470">
    <property type="entry name" value="RMI1_N_C_sf"/>
</dbReference>
<gene>
    <name evidence="5" type="ORF">GAYE_SCF05G2587</name>
</gene>
<dbReference type="GO" id="GO:0000712">
    <property type="term" value="P:resolution of meiotic recombination intermediates"/>
    <property type="evidence" value="ECO:0007669"/>
    <property type="project" value="TreeGrafter"/>
</dbReference>
<feature type="compositionally biased region" description="Basic residues" evidence="3">
    <location>
        <begin position="268"/>
        <end position="277"/>
    </location>
</feature>
<evidence type="ECO:0000313" key="5">
    <source>
        <dbReference type="EMBL" id="KAK4524684.1"/>
    </source>
</evidence>
<dbReference type="PANTHER" id="PTHR14790">
    <property type="entry name" value="RECQ-MEDIATED GENOME INSTABILITY PROTEIN 1 RMI1"/>
    <property type="match status" value="1"/>
</dbReference>
<dbReference type="SMART" id="SM01161">
    <property type="entry name" value="DUF1767"/>
    <property type="match status" value="1"/>
</dbReference>
<feature type="compositionally biased region" description="Basic residues" evidence="3">
    <location>
        <begin position="356"/>
        <end position="379"/>
    </location>
</feature>
<evidence type="ECO:0000259" key="4">
    <source>
        <dbReference type="Pfam" id="PF08585"/>
    </source>
</evidence>
<evidence type="ECO:0000256" key="2">
    <source>
        <dbReference type="ARBA" id="ARBA00018987"/>
    </source>
</evidence>
<protein>
    <recommendedName>
        <fullName evidence="2">RecQ-mediated genome instability protein 1</fullName>
    </recommendedName>
</protein>
<dbReference type="InterPro" id="IPR013894">
    <property type="entry name" value="RMI1_OB"/>
</dbReference>
<feature type="compositionally biased region" description="Polar residues" evidence="3">
    <location>
        <begin position="341"/>
        <end position="355"/>
    </location>
</feature>
<reference evidence="5 6" key="1">
    <citation type="submission" date="2022-07" db="EMBL/GenBank/DDBJ databases">
        <title>Genome-wide signatures of adaptation to extreme environments.</title>
        <authorList>
            <person name="Cho C.H."/>
            <person name="Yoon H.S."/>
        </authorList>
    </citation>
    <scope>NUCLEOTIDE SEQUENCE [LARGE SCALE GENOMIC DNA]</scope>
    <source>
        <strain evidence="5 6">108.79 E11</strain>
    </source>
</reference>
<evidence type="ECO:0000313" key="6">
    <source>
        <dbReference type="Proteomes" id="UP001300502"/>
    </source>
</evidence>
<feature type="region of interest" description="Disordered" evidence="3">
    <location>
        <begin position="313"/>
        <end position="379"/>
    </location>
</feature>
<comment type="caution">
    <text evidence="5">The sequence shown here is derived from an EMBL/GenBank/DDBJ whole genome shotgun (WGS) entry which is preliminary data.</text>
</comment>
<evidence type="ECO:0000256" key="3">
    <source>
        <dbReference type="SAM" id="MobiDB-lite"/>
    </source>
</evidence>
<accession>A0AAV9IBI7</accession>
<dbReference type="Pfam" id="PF08585">
    <property type="entry name" value="RMI1_N_C"/>
    <property type="match status" value="1"/>
</dbReference>
<dbReference type="GO" id="GO:0016604">
    <property type="term" value="C:nuclear body"/>
    <property type="evidence" value="ECO:0007669"/>
    <property type="project" value="TreeGrafter"/>
</dbReference>
<evidence type="ECO:0000256" key="1">
    <source>
        <dbReference type="ARBA" id="ARBA00006395"/>
    </source>
</evidence>
<dbReference type="EMBL" id="JANCYU010000025">
    <property type="protein sequence ID" value="KAK4524684.1"/>
    <property type="molecule type" value="Genomic_DNA"/>
</dbReference>
<name>A0AAV9IBI7_9RHOD</name>
<feature type="compositionally biased region" description="Polar residues" evidence="3">
    <location>
        <begin position="321"/>
        <end position="333"/>
    </location>
</feature>
<feature type="region of interest" description="Disordered" evidence="3">
    <location>
        <begin position="268"/>
        <end position="295"/>
    </location>
</feature>
<dbReference type="AlphaFoldDB" id="A0AAV9IBI7"/>
<feature type="domain" description="RecQ mediated genome instability protein 1 OB-fold" evidence="4">
    <location>
        <begin position="64"/>
        <end position="171"/>
    </location>
</feature>
<sequence>MSTTTQEEIQRQLEREGWSLSKQGWSSLWNSHVGNKQRLRDNLLCMDLRNIGQGVIKAGLQRKQLEAPVVLQVLERRNISVPQQQRRTTLHMEKAKLEGQLWMDKVSDGETTLTAVEDEVLVELHQNWKPGIKIAIVQPLVIFHGVVFVTRRDIKVLGGGFGHTNDEKEQSRERLEAVELTTSAAASHSAPLFEPFQQHSMRRPDRLVFAGFDIDAFVFQGELRTINRTRTDRLESSTMEEKPKEQLISIDQKAKHAMLDFLQSLQARKKKQQKPVFHKVESTTETTQREPQMSVERGIQRLTNTLQQFTIQGKSHGDKLNSAQQSDETNGNEAQEIIRSFYSSRQQQEKNTNTSRTHRRGSGRGRGRGGRGRSKRGRS</sequence>
<comment type="similarity">
    <text evidence="1">Belongs to the RMI1 family.</text>
</comment>
<dbReference type="Proteomes" id="UP001300502">
    <property type="component" value="Unassembled WGS sequence"/>
</dbReference>
<dbReference type="GO" id="GO:0031422">
    <property type="term" value="C:RecQ family helicase-topoisomerase III complex"/>
    <property type="evidence" value="ECO:0007669"/>
    <property type="project" value="TreeGrafter"/>
</dbReference>
<dbReference type="GO" id="GO:0000724">
    <property type="term" value="P:double-strand break repair via homologous recombination"/>
    <property type="evidence" value="ECO:0007669"/>
    <property type="project" value="TreeGrafter"/>
</dbReference>